<comment type="caution">
    <text evidence="2">The sequence shown here is derived from an EMBL/GenBank/DDBJ whole genome shotgun (WGS) entry which is preliminary data.</text>
</comment>
<proteinExistence type="predicted"/>
<evidence type="ECO:0000256" key="1">
    <source>
        <dbReference type="SAM" id="Phobius"/>
    </source>
</evidence>
<name>A0AAD6Z5Q1_9AGAR</name>
<protein>
    <submittedName>
        <fullName evidence="2">Uncharacterized protein</fullName>
    </submittedName>
</protein>
<keyword evidence="1" id="KW-1133">Transmembrane helix</keyword>
<accession>A0AAD6Z5Q1</accession>
<evidence type="ECO:0000313" key="3">
    <source>
        <dbReference type="Proteomes" id="UP001218218"/>
    </source>
</evidence>
<dbReference type="AlphaFoldDB" id="A0AAD6Z5Q1"/>
<evidence type="ECO:0000313" key="2">
    <source>
        <dbReference type="EMBL" id="KAJ7307948.1"/>
    </source>
</evidence>
<keyword evidence="3" id="KW-1185">Reference proteome</keyword>
<keyword evidence="1" id="KW-0812">Transmembrane</keyword>
<keyword evidence="1" id="KW-0472">Membrane</keyword>
<organism evidence="2 3">
    <name type="scientific">Mycena albidolilacea</name>
    <dbReference type="NCBI Taxonomy" id="1033008"/>
    <lineage>
        <taxon>Eukaryota</taxon>
        <taxon>Fungi</taxon>
        <taxon>Dikarya</taxon>
        <taxon>Basidiomycota</taxon>
        <taxon>Agaricomycotina</taxon>
        <taxon>Agaricomycetes</taxon>
        <taxon>Agaricomycetidae</taxon>
        <taxon>Agaricales</taxon>
        <taxon>Marasmiineae</taxon>
        <taxon>Mycenaceae</taxon>
        <taxon>Mycena</taxon>
    </lineage>
</organism>
<dbReference type="EMBL" id="JARIHO010000086">
    <property type="protein sequence ID" value="KAJ7307948.1"/>
    <property type="molecule type" value="Genomic_DNA"/>
</dbReference>
<sequence length="236" mass="26584">MASRDRGAALGFAIVNWNITLGGAIAMGAHRSSLREDSQFPRTSYSPFPPSRPSRLNGIQIWTRFLHTSSNACLSPSRASIFFFLLSAFNLFLLLVALMPYGRQDYARFQADLDKYKDDFPSVSREDGSSILYYSRNLELARARTHNALEAQRDLESLQTSLDVEAGRRAWTRVLQVLDVPDSSLEEQIEEWRSSGGSITQALAALLPSAPIIYRLPRRRRHRRSPSRAFPPTPLA</sequence>
<dbReference type="Proteomes" id="UP001218218">
    <property type="component" value="Unassembled WGS sequence"/>
</dbReference>
<gene>
    <name evidence="2" type="ORF">DFH08DRAFT_900577</name>
</gene>
<reference evidence="2" key="1">
    <citation type="submission" date="2023-03" db="EMBL/GenBank/DDBJ databases">
        <title>Massive genome expansion in bonnet fungi (Mycena s.s.) driven by repeated elements and novel gene families across ecological guilds.</title>
        <authorList>
            <consortium name="Lawrence Berkeley National Laboratory"/>
            <person name="Harder C.B."/>
            <person name="Miyauchi S."/>
            <person name="Viragh M."/>
            <person name="Kuo A."/>
            <person name="Thoen E."/>
            <person name="Andreopoulos B."/>
            <person name="Lu D."/>
            <person name="Skrede I."/>
            <person name="Drula E."/>
            <person name="Henrissat B."/>
            <person name="Morin E."/>
            <person name="Kohler A."/>
            <person name="Barry K."/>
            <person name="LaButti K."/>
            <person name="Morin E."/>
            <person name="Salamov A."/>
            <person name="Lipzen A."/>
            <person name="Mereny Z."/>
            <person name="Hegedus B."/>
            <person name="Baldrian P."/>
            <person name="Stursova M."/>
            <person name="Weitz H."/>
            <person name="Taylor A."/>
            <person name="Grigoriev I.V."/>
            <person name="Nagy L.G."/>
            <person name="Martin F."/>
            <person name="Kauserud H."/>
        </authorList>
    </citation>
    <scope>NUCLEOTIDE SEQUENCE</scope>
    <source>
        <strain evidence="2">CBHHK002</strain>
    </source>
</reference>
<feature type="transmembrane region" description="Helical" evidence="1">
    <location>
        <begin position="81"/>
        <end position="101"/>
    </location>
</feature>
<feature type="transmembrane region" description="Helical" evidence="1">
    <location>
        <begin position="7"/>
        <end position="29"/>
    </location>
</feature>